<accession>A0DP58</accession>
<comment type="cofactor">
    <cofactor evidence="1">
        <name>NAD(+)</name>
        <dbReference type="ChEBI" id="CHEBI:57540"/>
    </cofactor>
</comment>
<dbReference type="Proteomes" id="UP000000600">
    <property type="component" value="Unassembled WGS sequence"/>
</dbReference>
<dbReference type="PANTHER" id="PTHR23420:SF0">
    <property type="entry name" value="ADENOSYLHOMOCYSTEINASE"/>
    <property type="match status" value="1"/>
</dbReference>
<proteinExistence type="inferred from homology"/>
<dbReference type="SUPFAM" id="SSF51735">
    <property type="entry name" value="NAD(P)-binding Rossmann-fold domains"/>
    <property type="match status" value="1"/>
</dbReference>
<dbReference type="InParanoid" id="A0DP58"/>
<evidence type="ECO:0000256" key="2">
    <source>
        <dbReference type="ARBA" id="ARBA00007122"/>
    </source>
</evidence>
<dbReference type="STRING" id="5888.A0DP58"/>
<dbReference type="InterPro" id="IPR036291">
    <property type="entry name" value="NAD(P)-bd_dom_sf"/>
</dbReference>
<dbReference type="eggNOG" id="KOG1370">
    <property type="taxonomic scope" value="Eukaryota"/>
</dbReference>
<dbReference type="InterPro" id="IPR042172">
    <property type="entry name" value="Adenosylhomocyst_ase-like_sf"/>
</dbReference>
<dbReference type="SUPFAM" id="SSF52283">
    <property type="entry name" value="Formate/glycerate dehydrogenase catalytic domain-like"/>
    <property type="match status" value="1"/>
</dbReference>
<evidence type="ECO:0000256" key="3">
    <source>
        <dbReference type="ARBA" id="ARBA00022563"/>
    </source>
</evidence>
<protein>
    <recommendedName>
        <fullName evidence="5">S-adenosyl-L-homocysteine hydrolase NAD binding domain-containing protein</fullName>
    </recommendedName>
</protein>
<dbReference type="GeneID" id="5038007"/>
<dbReference type="RefSeq" id="XP_001452222.1">
    <property type="nucleotide sequence ID" value="XM_001452185.1"/>
</dbReference>
<dbReference type="Gene3D" id="3.40.50.1480">
    <property type="entry name" value="Adenosylhomocysteinase-like"/>
    <property type="match status" value="1"/>
</dbReference>
<name>A0DP58_PARTE</name>
<dbReference type="InterPro" id="IPR000043">
    <property type="entry name" value="Adenosylhomocysteinase-like"/>
</dbReference>
<dbReference type="OMA" id="QMESSEQ"/>
<dbReference type="OrthoDB" id="10007170at2759"/>
<evidence type="ECO:0000256" key="1">
    <source>
        <dbReference type="ARBA" id="ARBA00001911"/>
    </source>
</evidence>
<gene>
    <name evidence="6" type="ORF">GSPATT00019007001</name>
</gene>
<evidence type="ECO:0000313" key="7">
    <source>
        <dbReference type="Proteomes" id="UP000000600"/>
    </source>
</evidence>
<evidence type="ECO:0000256" key="4">
    <source>
        <dbReference type="ARBA" id="ARBA00023027"/>
    </source>
</evidence>
<keyword evidence="3" id="KW-0554">One-carbon metabolism</keyword>
<evidence type="ECO:0000313" key="6">
    <source>
        <dbReference type="EMBL" id="CAK84825.1"/>
    </source>
</evidence>
<dbReference type="Pfam" id="PF05221">
    <property type="entry name" value="AdoHcyase"/>
    <property type="match status" value="1"/>
</dbReference>
<feature type="domain" description="S-adenosyl-L-homocysteine hydrolase NAD binding" evidence="5">
    <location>
        <begin position="294"/>
        <end position="352"/>
    </location>
</feature>
<dbReference type="AlphaFoldDB" id="A0DP58"/>
<dbReference type="KEGG" id="ptm:GSPATT00019007001"/>
<dbReference type="Pfam" id="PF00670">
    <property type="entry name" value="AdoHcyase_NAD"/>
    <property type="match status" value="1"/>
</dbReference>
<dbReference type="GO" id="GO:0005829">
    <property type="term" value="C:cytosol"/>
    <property type="evidence" value="ECO:0000318"/>
    <property type="project" value="GO_Central"/>
</dbReference>
<keyword evidence="7" id="KW-1185">Reference proteome</keyword>
<dbReference type="SMART" id="SM00996">
    <property type="entry name" value="AdoHcyase"/>
    <property type="match status" value="1"/>
</dbReference>
<evidence type="ECO:0000259" key="5">
    <source>
        <dbReference type="Pfam" id="PF00670"/>
    </source>
</evidence>
<dbReference type="EMBL" id="CT868529">
    <property type="protein sequence ID" value="CAK84825.1"/>
    <property type="molecule type" value="Genomic_DNA"/>
</dbReference>
<dbReference type="Gene3D" id="3.40.50.720">
    <property type="entry name" value="NAD(P)-binding Rossmann-like Domain"/>
    <property type="match status" value="1"/>
</dbReference>
<dbReference type="InterPro" id="IPR015878">
    <property type="entry name" value="Ado_hCys_hydrolase_NAD-bd"/>
</dbReference>
<dbReference type="GO" id="GO:0004013">
    <property type="term" value="F:adenosylhomocysteinase activity"/>
    <property type="evidence" value="ECO:0000318"/>
    <property type="project" value="GO_Central"/>
</dbReference>
<reference evidence="6 7" key="1">
    <citation type="journal article" date="2006" name="Nature">
        <title>Global trends of whole-genome duplications revealed by the ciliate Paramecium tetraurelia.</title>
        <authorList>
            <consortium name="Genoscope"/>
            <person name="Aury J.-M."/>
            <person name="Jaillon O."/>
            <person name="Duret L."/>
            <person name="Noel B."/>
            <person name="Jubin C."/>
            <person name="Porcel B.M."/>
            <person name="Segurens B."/>
            <person name="Daubin V."/>
            <person name="Anthouard V."/>
            <person name="Aiach N."/>
            <person name="Arnaiz O."/>
            <person name="Billaut A."/>
            <person name="Beisson J."/>
            <person name="Blanc I."/>
            <person name="Bouhouche K."/>
            <person name="Camara F."/>
            <person name="Duharcourt S."/>
            <person name="Guigo R."/>
            <person name="Gogendeau D."/>
            <person name="Katinka M."/>
            <person name="Keller A.-M."/>
            <person name="Kissmehl R."/>
            <person name="Klotz C."/>
            <person name="Koll F."/>
            <person name="Le Moue A."/>
            <person name="Lepere C."/>
            <person name="Malinsky S."/>
            <person name="Nowacki M."/>
            <person name="Nowak J.K."/>
            <person name="Plattner H."/>
            <person name="Poulain J."/>
            <person name="Ruiz F."/>
            <person name="Serrano V."/>
            <person name="Zagulski M."/>
            <person name="Dessen P."/>
            <person name="Betermier M."/>
            <person name="Weissenbach J."/>
            <person name="Scarpelli C."/>
            <person name="Schachter V."/>
            <person name="Sperling L."/>
            <person name="Meyer E."/>
            <person name="Cohen J."/>
            <person name="Wincker P."/>
        </authorList>
    </citation>
    <scope>NUCLEOTIDE SEQUENCE [LARGE SCALE GENOMIC DNA]</scope>
    <source>
        <strain evidence="6 7">Stock d4-2</strain>
    </source>
</reference>
<comment type="similarity">
    <text evidence="2">Belongs to the adenosylhomocysteinase family.</text>
</comment>
<organism evidence="6 7">
    <name type="scientific">Paramecium tetraurelia</name>
    <dbReference type="NCBI Taxonomy" id="5888"/>
    <lineage>
        <taxon>Eukaryota</taxon>
        <taxon>Sar</taxon>
        <taxon>Alveolata</taxon>
        <taxon>Ciliophora</taxon>
        <taxon>Intramacronucleata</taxon>
        <taxon>Oligohymenophorea</taxon>
        <taxon>Peniculida</taxon>
        <taxon>Parameciidae</taxon>
        <taxon>Paramecium</taxon>
    </lineage>
</organism>
<dbReference type="PANTHER" id="PTHR23420">
    <property type="entry name" value="ADENOSYLHOMOCYSTEINASE"/>
    <property type="match status" value="1"/>
</dbReference>
<dbReference type="HOGENOM" id="CLU_025194_0_0_1"/>
<sequence>MDSEDYKVKDITQDDFGRKELNLAEVEMPGLIAFREEYGPEQILKGARISGSLHMTVQTAVQLKHSTLQGLKQAQDHAAAAIAQAKTAAVFAQKAQSLLEYWDCIMSALDLGNVEGPTLIVEDGGDMAMILEGFIWEKRQEANGELPEPEKGESKDEQALLKVLRKEIQQSPNKFRNYIGHLIGVSEETTTGVHRLKQIAQKESQYSQPQVLMIRLLNRNLITFMDVDIQLQMESSEQQMLCYQERKHQFVDLEMQEKDVLKHSKDKVVEFIHLIIIIHIDSFQYFNYLLKIIKNKYFYYCYGNKEIINPLHMSQMKHNAIVGKIGHFDVEIDMKVLRQWEGIKKVEVKPLCD</sequence>
<dbReference type="GO" id="GO:0006730">
    <property type="term" value="P:one-carbon metabolic process"/>
    <property type="evidence" value="ECO:0007669"/>
    <property type="project" value="UniProtKB-KW"/>
</dbReference>
<keyword evidence="4" id="KW-0520">NAD</keyword>
<dbReference type="GO" id="GO:0033353">
    <property type="term" value="P:S-adenosylmethionine cycle"/>
    <property type="evidence" value="ECO:0000318"/>
    <property type="project" value="GO_Central"/>
</dbReference>